<dbReference type="Proteomes" id="UP000681967">
    <property type="component" value="Unassembled WGS sequence"/>
</dbReference>
<dbReference type="AlphaFoldDB" id="A0A8S2W6M3"/>
<dbReference type="Proteomes" id="UP000681720">
    <property type="component" value="Unassembled WGS sequence"/>
</dbReference>
<dbReference type="EMBL" id="CAJOBH010037921">
    <property type="protein sequence ID" value="CAF4312806.1"/>
    <property type="molecule type" value="Genomic_DNA"/>
</dbReference>
<dbReference type="EMBL" id="CAJOBJ010065423">
    <property type="protein sequence ID" value="CAF4436642.1"/>
    <property type="molecule type" value="Genomic_DNA"/>
</dbReference>
<feature type="non-terminal residue" evidence="2">
    <location>
        <position position="69"/>
    </location>
</feature>
<evidence type="ECO:0000313" key="3">
    <source>
        <dbReference type="Proteomes" id="UP000681720"/>
    </source>
</evidence>
<accession>A0A8S2W6M3</accession>
<sequence>MTPRLNLSRNYLKHVGAHIVDVQCNESYSIKLSQLIRVFSGFLPDSIAQDDDNILTGDSDLIPLKASEY</sequence>
<comment type="caution">
    <text evidence="2">The sequence shown here is derived from an EMBL/GenBank/DDBJ whole genome shotgun (WGS) entry which is preliminary data.</text>
</comment>
<protein>
    <submittedName>
        <fullName evidence="2">Uncharacterized protein</fullName>
    </submittedName>
</protein>
<organism evidence="2 3">
    <name type="scientific">Rotaria magnacalcarata</name>
    <dbReference type="NCBI Taxonomy" id="392030"/>
    <lineage>
        <taxon>Eukaryota</taxon>
        <taxon>Metazoa</taxon>
        <taxon>Spiralia</taxon>
        <taxon>Gnathifera</taxon>
        <taxon>Rotifera</taxon>
        <taxon>Eurotatoria</taxon>
        <taxon>Bdelloidea</taxon>
        <taxon>Philodinida</taxon>
        <taxon>Philodinidae</taxon>
        <taxon>Rotaria</taxon>
    </lineage>
</organism>
<proteinExistence type="predicted"/>
<evidence type="ECO:0000313" key="1">
    <source>
        <dbReference type="EMBL" id="CAF4312806.1"/>
    </source>
</evidence>
<name>A0A8S2W6M3_9BILA</name>
<reference evidence="2" key="1">
    <citation type="submission" date="2021-02" db="EMBL/GenBank/DDBJ databases">
        <authorList>
            <person name="Nowell W R."/>
        </authorList>
    </citation>
    <scope>NUCLEOTIDE SEQUENCE</scope>
</reference>
<gene>
    <name evidence="1" type="ORF">BYL167_LOCUS27956</name>
    <name evidence="2" type="ORF">GIL414_LOCUS31778</name>
</gene>
<evidence type="ECO:0000313" key="2">
    <source>
        <dbReference type="EMBL" id="CAF4436642.1"/>
    </source>
</evidence>